<sequence>MKSRSIMLQGTSSDVGKSVLATGLCRIFARKGISVAPFKAQNMALNSYVTLDGKEMGRAQVDQARAAGLEPSVEMNPVLLKPEGHSRSQVVVMGKPMNSLSALDYHDRKKELWGHVTQALDDLRSRFDLLVVEGAGSPAEINLKANDIVNMRVATYLQSPVLLVGDIDRGGVFASLYGTMALLEEEEKSLVKGFLINKFRGDPALIGSGLEMLRDLTGRPTLGLIPYLDRLEIAQEDSVFLEGNSRISQGSLDLAVIGYPRTSNYDDMDALAVEADVGVRFVRSSAELGHPDCVILPGSKSTVADLMWMRDNGLERAIKDLASRGTSVVGVCGGFQMMGRWIRDPENVESQESQVPGMGLLDGITDFCGEKRTVRSRGQVISPAEALLPFKGMTVEGYEIHMGRTTSAMPIFNLSEGPDGASDPSGRIWGTYLHGVFDLPEFRRAWLASLGWSPSGEALSLRELRERAFDRLADHMEEHMDMKALEAILGL</sequence>
<dbReference type="EMBL" id="FXBB01000013">
    <property type="protein sequence ID" value="SMG29118.1"/>
    <property type="molecule type" value="Genomic_DNA"/>
</dbReference>
<feature type="active site" description="Nucleophile" evidence="4">
    <location>
        <position position="332"/>
    </location>
</feature>
<evidence type="ECO:0000256" key="3">
    <source>
        <dbReference type="ARBA" id="ARBA00022962"/>
    </source>
</evidence>
<dbReference type="InterPro" id="IPR047045">
    <property type="entry name" value="CobQ_N"/>
</dbReference>
<feature type="active site" evidence="4">
    <location>
        <position position="434"/>
    </location>
</feature>
<comment type="function">
    <text evidence="4">Catalyzes amidations at positions B, D, E, and G on adenosylcobyrinic A,C-diamide. NH(2) groups are provided by glutamine, and one molecule of ATP is hydrogenolyzed for each amidation.</text>
</comment>
<organism evidence="7 8">
    <name type="scientific">Dethiosulfovibrio salsuginis</name>
    <dbReference type="NCBI Taxonomy" id="561720"/>
    <lineage>
        <taxon>Bacteria</taxon>
        <taxon>Thermotogati</taxon>
        <taxon>Synergistota</taxon>
        <taxon>Synergistia</taxon>
        <taxon>Synergistales</taxon>
        <taxon>Dethiosulfovibrionaceae</taxon>
        <taxon>Dethiosulfovibrio</taxon>
    </lineage>
</organism>
<evidence type="ECO:0000313" key="7">
    <source>
        <dbReference type="EMBL" id="SMG29118.1"/>
    </source>
</evidence>
<dbReference type="STRING" id="561720.SAMN06275492_11365"/>
<dbReference type="NCBIfam" id="NF001989">
    <property type="entry name" value="PRK00784.1"/>
    <property type="match status" value="1"/>
</dbReference>
<evidence type="ECO:0000259" key="6">
    <source>
        <dbReference type="Pfam" id="PF07685"/>
    </source>
</evidence>
<dbReference type="InterPro" id="IPR033949">
    <property type="entry name" value="CobQ_GATase1"/>
</dbReference>
<dbReference type="HAMAP" id="MF_00028">
    <property type="entry name" value="CobQ"/>
    <property type="match status" value="1"/>
</dbReference>
<evidence type="ECO:0000313" key="8">
    <source>
        <dbReference type="Proteomes" id="UP000193355"/>
    </source>
</evidence>
<dbReference type="InterPro" id="IPR027417">
    <property type="entry name" value="P-loop_NTPase"/>
</dbReference>
<comment type="similarity">
    <text evidence="4">Belongs to the CobB/CobQ family. CobQ subfamily.</text>
</comment>
<dbReference type="PANTHER" id="PTHR21343">
    <property type="entry name" value="DETHIOBIOTIN SYNTHETASE"/>
    <property type="match status" value="1"/>
</dbReference>
<reference evidence="8" key="1">
    <citation type="submission" date="2017-04" db="EMBL/GenBank/DDBJ databases">
        <authorList>
            <person name="Varghese N."/>
            <person name="Submissions S."/>
        </authorList>
    </citation>
    <scope>NUCLEOTIDE SEQUENCE [LARGE SCALE GENOMIC DNA]</scope>
    <source>
        <strain evidence="8">USBA 82</strain>
    </source>
</reference>
<evidence type="ECO:0000256" key="4">
    <source>
        <dbReference type="HAMAP-Rule" id="MF_00028"/>
    </source>
</evidence>
<dbReference type="Gene3D" id="3.40.50.300">
    <property type="entry name" value="P-loop containing nucleotide triphosphate hydrolases"/>
    <property type="match status" value="1"/>
</dbReference>
<dbReference type="GO" id="GO:0009236">
    <property type="term" value="P:cobalamin biosynthetic process"/>
    <property type="evidence" value="ECO:0007669"/>
    <property type="project" value="UniProtKB-UniRule"/>
</dbReference>
<dbReference type="InterPro" id="IPR002586">
    <property type="entry name" value="CobQ/CobB/MinD/ParA_Nub-bd_dom"/>
</dbReference>
<evidence type="ECO:0000256" key="2">
    <source>
        <dbReference type="ARBA" id="ARBA00022573"/>
    </source>
</evidence>
<dbReference type="SUPFAM" id="SSF52317">
    <property type="entry name" value="Class I glutamine amidotransferase-like"/>
    <property type="match status" value="1"/>
</dbReference>
<gene>
    <name evidence="4" type="primary">cobQ</name>
    <name evidence="7" type="ORF">SAMN06275492_11365</name>
</gene>
<dbReference type="InterPro" id="IPR011698">
    <property type="entry name" value="GATase_3"/>
</dbReference>
<evidence type="ECO:0000259" key="5">
    <source>
        <dbReference type="Pfam" id="PF01656"/>
    </source>
</evidence>
<dbReference type="PANTHER" id="PTHR21343:SF1">
    <property type="entry name" value="COBYRIC ACID SYNTHASE"/>
    <property type="match status" value="1"/>
</dbReference>
<dbReference type="Proteomes" id="UP000193355">
    <property type="component" value="Unassembled WGS sequence"/>
</dbReference>
<dbReference type="CDD" id="cd05389">
    <property type="entry name" value="CobQ_N"/>
    <property type="match status" value="1"/>
</dbReference>
<dbReference type="NCBIfam" id="TIGR00313">
    <property type="entry name" value="cobQ"/>
    <property type="match status" value="1"/>
</dbReference>
<name>A0A1X7JN96_9BACT</name>
<comment type="pathway">
    <text evidence="1 4">Cofactor biosynthesis; adenosylcobalamin biosynthesis.</text>
</comment>
<dbReference type="Pfam" id="PF01656">
    <property type="entry name" value="CbiA"/>
    <property type="match status" value="1"/>
</dbReference>
<dbReference type="SUPFAM" id="SSF52540">
    <property type="entry name" value="P-loop containing nucleoside triphosphate hydrolases"/>
    <property type="match status" value="1"/>
</dbReference>
<keyword evidence="3 4" id="KW-0315">Glutamine amidotransferase</keyword>
<keyword evidence="2 4" id="KW-0169">Cobalamin biosynthesis</keyword>
<accession>A0A1X7JN96</accession>
<dbReference type="PROSITE" id="PS51274">
    <property type="entry name" value="GATASE_COBBQ"/>
    <property type="match status" value="1"/>
</dbReference>
<dbReference type="AlphaFoldDB" id="A0A1X7JN96"/>
<dbReference type="RefSeq" id="WP_085544536.1">
    <property type="nucleotide sequence ID" value="NZ_FXBB01000013.1"/>
</dbReference>
<dbReference type="Pfam" id="PF07685">
    <property type="entry name" value="GATase_3"/>
    <property type="match status" value="1"/>
</dbReference>
<feature type="domain" description="CobB/CobQ-like glutamine amidotransferase" evidence="6">
    <location>
        <begin position="254"/>
        <end position="439"/>
    </location>
</feature>
<dbReference type="UniPathway" id="UPA00148"/>
<dbReference type="GO" id="GO:0003824">
    <property type="term" value="F:catalytic activity"/>
    <property type="evidence" value="ECO:0007669"/>
    <property type="project" value="InterPro"/>
</dbReference>
<keyword evidence="8" id="KW-1185">Reference proteome</keyword>
<dbReference type="OrthoDB" id="9808302at2"/>
<feature type="domain" description="CobQ/CobB/MinD/ParA nucleotide binding" evidence="5">
    <location>
        <begin position="6"/>
        <end position="235"/>
    </location>
</feature>
<proteinExistence type="inferred from homology"/>
<dbReference type="CDD" id="cd01750">
    <property type="entry name" value="GATase1_CobQ"/>
    <property type="match status" value="1"/>
</dbReference>
<protein>
    <recommendedName>
        <fullName evidence="4">Cobyric acid synthase</fullName>
    </recommendedName>
</protein>
<dbReference type="GO" id="GO:0015420">
    <property type="term" value="F:ABC-type vitamin B12 transporter activity"/>
    <property type="evidence" value="ECO:0007669"/>
    <property type="project" value="UniProtKB-UniRule"/>
</dbReference>
<dbReference type="InterPro" id="IPR029062">
    <property type="entry name" value="Class_I_gatase-like"/>
</dbReference>
<evidence type="ECO:0000256" key="1">
    <source>
        <dbReference type="ARBA" id="ARBA00004953"/>
    </source>
</evidence>
<dbReference type="Gene3D" id="3.40.50.880">
    <property type="match status" value="1"/>
</dbReference>
<dbReference type="InterPro" id="IPR004459">
    <property type="entry name" value="CobQ_synth"/>
</dbReference>